<dbReference type="Pfam" id="PF07331">
    <property type="entry name" value="TctB"/>
    <property type="match status" value="1"/>
</dbReference>
<dbReference type="EMBL" id="CP157484">
    <property type="protein sequence ID" value="XBO39639.1"/>
    <property type="molecule type" value="Genomic_DNA"/>
</dbReference>
<dbReference type="InterPro" id="IPR009936">
    <property type="entry name" value="DUF1468"/>
</dbReference>
<feature type="transmembrane region" description="Helical" evidence="1">
    <location>
        <begin position="90"/>
        <end position="113"/>
    </location>
</feature>
<keyword evidence="1" id="KW-0812">Transmembrane</keyword>
<keyword evidence="1" id="KW-1133">Transmembrane helix</keyword>
<feature type="transmembrane region" description="Helical" evidence="1">
    <location>
        <begin position="23"/>
        <end position="40"/>
    </location>
</feature>
<feature type="domain" description="DUF1468" evidence="2">
    <location>
        <begin position="24"/>
        <end position="157"/>
    </location>
</feature>
<feature type="transmembrane region" description="Helical" evidence="1">
    <location>
        <begin position="133"/>
        <end position="161"/>
    </location>
</feature>
<evidence type="ECO:0000256" key="1">
    <source>
        <dbReference type="SAM" id="Phobius"/>
    </source>
</evidence>
<reference evidence="3" key="1">
    <citation type="submission" date="2024-05" db="EMBL/GenBank/DDBJ databases">
        <authorList>
            <person name="Kim S."/>
            <person name="Heo J."/>
            <person name="Choi H."/>
            <person name="Choi Y."/>
            <person name="Kwon S.-W."/>
            <person name="Kim Y."/>
        </authorList>
    </citation>
    <scope>NUCLEOTIDE SEQUENCE</scope>
    <source>
        <strain evidence="3">KACC 23698</strain>
    </source>
</reference>
<dbReference type="RefSeq" id="WP_406856484.1">
    <property type="nucleotide sequence ID" value="NZ_CP157484.1"/>
</dbReference>
<sequence length="162" mass="16839">MDGRHESPAGGSRAKGLRNPQDAAAGLFLVAVAAFALWQGSDLPLGTLRAMGAGMLPTSLAVIVGGLGLLLVVLAFVTEGPALERWHLRGPLFILGSVIVFALLIRSAGLAVAGPASMLISCFATDEVRWKEAAIFSIVMTTFCIVLFKVILGLPIPVLAFG</sequence>
<organism evidence="3">
    <name type="scientific">Alsobacter sp. KACC 23698</name>
    <dbReference type="NCBI Taxonomy" id="3149229"/>
    <lineage>
        <taxon>Bacteria</taxon>
        <taxon>Pseudomonadati</taxon>
        <taxon>Pseudomonadota</taxon>
        <taxon>Alphaproteobacteria</taxon>
        <taxon>Hyphomicrobiales</taxon>
        <taxon>Alsobacteraceae</taxon>
        <taxon>Alsobacter</taxon>
    </lineage>
</organism>
<gene>
    <name evidence="3" type="ORF">ABEG18_02315</name>
</gene>
<keyword evidence="1" id="KW-0472">Membrane</keyword>
<dbReference type="AlphaFoldDB" id="A0AAU7JI18"/>
<evidence type="ECO:0000259" key="2">
    <source>
        <dbReference type="Pfam" id="PF07331"/>
    </source>
</evidence>
<evidence type="ECO:0000313" key="3">
    <source>
        <dbReference type="EMBL" id="XBO39639.1"/>
    </source>
</evidence>
<proteinExistence type="predicted"/>
<protein>
    <submittedName>
        <fullName evidence="3">Tripartite tricarboxylate transporter TctB family protein</fullName>
    </submittedName>
</protein>
<name>A0AAU7JI18_9HYPH</name>
<accession>A0AAU7JI18</accession>
<feature type="transmembrane region" description="Helical" evidence="1">
    <location>
        <begin position="60"/>
        <end position="78"/>
    </location>
</feature>